<evidence type="ECO:0000313" key="1">
    <source>
        <dbReference type="EMBL" id="KPW08920.1"/>
    </source>
</evidence>
<keyword evidence="1" id="KW-0413">Isomerase</keyword>
<dbReference type="GO" id="GO:0016853">
    <property type="term" value="F:isomerase activity"/>
    <property type="evidence" value="ECO:0007669"/>
    <property type="project" value="UniProtKB-KW"/>
</dbReference>
<organism evidence="1 2">
    <name type="scientific">Pseudomonas syringae pv. aceris</name>
    <dbReference type="NCBI Taxonomy" id="199198"/>
    <lineage>
        <taxon>Bacteria</taxon>
        <taxon>Pseudomonadati</taxon>
        <taxon>Pseudomonadota</taxon>
        <taxon>Gammaproteobacteria</taxon>
        <taxon>Pseudomonadales</taxon>
        <taxon>Pseudomonadaceae</taxon>
        <taxon>Pseudomonas</taxon>
        <taxon>Pseudomonas syringae</taxon>
    </lineage>
</organism>
<gene>
    <name evidence="1" type="ORF">ALO91_100038</name>
</gene>
<name>A0A0P9GUW5_PSESX</name>
<dbReference type="AlphaFoldDB" id="A0A0P9GUW5"/>
<evidence type="ECO:0000313" key="2">
    <source>
        <dbReference type="Proteomes" id="UP000050297"/>
    </source>
</evidence>
<sequence>MTRCGMTFRIRRVSTSCTVSISMPPISVRWSGVATTASTSPLRWPTVRASPCNSTLKRAIPTACSCCRTSPPGMVAGKRMSKAKGKPPILTLSPEHEQQAIDKLKRLFAERFELELGSFEVAEVLELFTREIAPHYYNRAIFDVQQQLKERFESIESDVWALEKN</sequence>
<protein>
    <submittedName>
        <fullName evidence="1">Imidazole-4-carboxamide isomerase</fullName>
    </submittedName>
</protein>
<dbReference type="PATRIC" id="fig|199198.5.peg.2394"/>
<comment type="caution">
    <text evidence="1">The sequence shown here is derived from an EMBL/GenBank/DDBJ whole genome shotgun (WGS) entry which is preliminary data.</text>
</comment>
<accession>A0A0P9GUW5</accession>
<dbReference type="Pfam" id="PF09932">
    <property type="entry name" value="DUF2164"/>
    <property type="match status" value="1"/>
</dbReference>
<dbReference type="EMBL" id="LJPM01000598">
    <property type="protein sequence ID" value="KPW08920.1"/>
    <property type="molecule type" value="Genomic_DNA"/>
</dbReference>
<dbReference type="InterPro" id="IPR018680">
    <property type="entry name" value="DUF2164"/>
</dbReference>
<proteinExistence type="predicted"/>
<reference evidence="1 2" key="1">
    <citation type="submission" date="2015-09" db="EMBL/GenBank/DDBJ databases">
        <title>Genome announcement of multiple Pseudomonas syringae strains.</title>
        <authorList>
            <person name="Thakur S."/>
            <person name="Wang P.W."/>
            <person name="Gong Y."/>
            <person name="Weir B.S."/>
            <person name="Guttman D.S."/>
        </authorList>
    </citation>
    <scope>NUCLEOTIDE SEQUENCE [LARGE SCALE GENOMIC DNA]</scope>
    <source>
        <strain evidence="1 2">ICMP2802</strain>
    </source>
</reference>
<dbReference type="Proteomes" id="UP000050297">
    <property type="component" value="Unassembled WGS sequence"/>
</dbReference>